<dbReference type="InterPro" id="IPR020103">
    <property type="entry name" value="PsdUridine_synth_cat_dom_sf"/>
</dbReference>
<organism evidence="13 14">
    <name type="scientific">Stenotrophomonas nematodicola</name>
    <dbReference type="NCBI Taxonomy" id="2656746"/>
    <lineage>
        <taxon>Bacteria</taxon>
        <taxon>Pseudomonadati</taxon>
        <taxon>Pseudomonadota</taxon>
        <taxon>Gammaproteobacteria</taxon>
        <taxon>Lysobacterales</taxon>
        <taxon>Lysobacteraceae</taxon>
        <taxon>Stenotrophomonas</taxon>
    </lineage>
</organism>
<proteinExistence type="predicted"/>
<dbReference type="Proteomes" id="UP001605261">
    <property type="component" value="Unassembled WGS sequence"/>
</dbReference>
<evidence type="ECO:0000256" key="9">
    <source>
        <dbReference type="ARBA" id="ARBA00043144"/>
    </source>
</evidence>
<name>A0ABW7CVN9_9GAMM</name>
<dbReference type="Gene3D" id="3.10.290.10">
    <property type="entry name" value="RNA-binding S4 domain"/>
    <property type="match status" value="1"/>
</dbReference>
<feature type="region of interest" description="Disordered" evidence="11">
    <location>
        <begin position="324"/>
        <end position="606"/>
    </location>
</feature>
<evidence type="ECO:0000256" key="6">
    <source>
        <dbReference type="ARBA" id="ARBA00040042"/>
    </source>
</evidence>
<dbReference type="SUPFAM" id="SSF55174">
    <property type="entry name" value="Alpha-L RNA-binding motif"/>
    <property type="match status" value="1"/>
</dbReference>
<keyword evidence="1 10" id="KW-0694">RNA-binding</keyword>
<comment type="catalytic activity">
    <reaction evidence="3">
        <text>uridine(2605) in 23S rRNA = pseudouridine(2605) in 23S rRNA</text>
        <dbReference type="Rhea" id="RHEA:42520"/>
        <dbReference type="Rhea" id="RHEA-COMP:10095"/>
        <dbReference type="Rhea" id="RHEA-COMP:10096"/>
        <dbReference type="ChEBI" id="CHEBI:65314"/>
        <dbReference type="ChEBI" id="CHEBI:65315"/>
        <dbReference type="EC" id="5.4.99.22"/>
    </reaction>
</comment>
<feature type="region of interest" description="Disordered" evidence="11">
    <location>
        <begin position="1"/>
        <end position="24"/>
    </location>
</feature>
<evidence type="ECO:0000256" key="8">
    <source>
        <dbReference type="ARBA" id="ARBA00042841"/>
    </source>
</evidence>
<evidence type="ECO:0000313" key="13">
    <source>
        <dbReference type="EMBL" id="MFG6109034.1"/>
    </source>
</evidence>
<feature type="compositionally biased region" description="Basic and acidic residues" evidence="11">
    <location>
        <begin position="15"/>
        <end position="24"/>
    </location>
</feature>
<reference evidence="13 14" key="1">
    <citation type="submission" date="2024-09" db="EMBL/GenBank/DDBJ databases">
        <authorList>
            <consortium name="All-Russian atlas of soil microorganisms"/>
            <consortium name="as a basis for the search for new antimicrobial producers and enzymes with unique properties"/>
            <person name="Sokolova E.A."/>
            <person name="Voronina E.N."/>
        </authorList>
    </citation>
    <scope>NUCLEOTIDE SEQUENCE [LARGE SCALE GENOMIC DNA]</scope>
    <source>
        <strain evidence="13 14">AF-22b-331.1</strain>
    </source>
</reference>
<evidence type="ECO:0000259" key="12">
    <source>
        <dbReference type="SMART" id="SM00363"/>
    </source>
</evidence>
<dbReference type="CDD" id="cd00165">
    <property type="entry name" value="S4"/>
    <property type="match status" value="1"/>
</dbReference>
<dbReference type="InterPro" id="IPR006145">
    <property type="entry name" value="PsdUridine_synth_RsuA/RluA"/>
</dbReference>
<feature type="compositionally biased region" description="Basic and acidic residues" evidence="11">
    <location>
        <begin position="324"/>
        <end position="334"/>
    </location>
</feature>
<evidence type="ECO:0000256" key="4">
    <source>
        <dbReference type="ARBA" id="ARBA00037383"/>
    </source>
</evidence>
<dbReference type="RefSeq" id="WP_259203377.1">
    <property type="nucleotide sequence ID" value="NZ_JBHGCJ010000004.1"/>
</dbReference>
<feature type="domain" description="RNA-binding S4" evidence="12">
    <location>
        <begin position="28"/>
        <end position="96"/>
    </location>
</feature>
<comment type="caution">
    <text evidence="13">The sequence shown here is derived from an EMBL/GenBank/DDBJ whole genome shotgun (WGS) entry which is preliminary data.</text>
</comment>
<dbReference type="InterPro" id="IPR050343">
    <property type="entry name" value="RsuA_PseudoU_synthase"/>
</dbReference>
<dbReference type="InterPro" id="IPR036986">
    <property type="entry name" value="S4_RNA-bd_sf"/>
</dbReference>
<keyword evidence="2 13" id="KW-0413">Isomerase</keyword>
<protein>
    <recommendedName>
        <fullName evidence="6">Ribosomal large subunit pseudouridine synthase B</fullName>
        <ecNumber evidence="5">5.4.99.22</ecNumber>
    </recommendedName>
    <alternativeName>
        <fullName evidence="7">23S rRNA pseudouridine(2605) synthase</fullName>
    </alternativeName>
    <alternativeName>
        <fullName evidence="8">rRNA pseudouridylate synthase B</fullName>
    </alternativeName>
    <alternativeName>
        <fullName evidence="9">rRNA-uridine isomerase B</fullName>
    </alternativeName>
</protein>
<dbReference type="PANTHER" id="PTHR47683">
    <property type="entry name" value="PSEUDOURIDINE SYNTHASE FAMILY PROTEIN-RELATED"/>
    <property type="match status" value="1"/>
</dbReference>
<evidence type="ECO:0000313" key="14">
    <source>
        <dbReference type="Proteomes" id="UP001605261"/>
    </source>
</evidence>
<evidence type="ECO:0000256" key="3">
    <source>
        <dbReference type="ARBA" id="ARBA00036944"/>
    </source>
</evidence>
<evidence type="ECO:0000256" key="10">
    <source>
        <dbReference type="PROSITE-ProRule" id="PRU00182"/>
    </source>
</evidence>
<keyword evidence="14" id="KW-1185">Reference proteome</keyword>
<gene>
    <name evidence="13" type="ORF">ACEU0G_003035</name>
</gene>
<dbReference type="PANTHER" id="PTHR47683:SF3">
    <property type="entry name" value="RIBOSOMAL LARGE SUBUNIT PSEUDOURIDINE SYNTHASE B"/>
    <property type="match status" value="1"/>
</dbReference>
<accession>A0ABW7CVN9</accession>
<dbReference type="SUPFAM" id="SSF55120">
    <property type="entry name" value="Pseudouridine synthase"/>
    <property type="match status" value="1"/>
</dbReference>
<dbReference type="GO" id="GO:0016853">
    <property type="term" value="F:isomerase activity"/>
    <property type="evidence" value="ECO:0007669"/>
    <property type="project" value="UniProtKB-KW"/>
</dbReference>
<sequence length="606" mass="61910">MSDTPRKPSLNKLSLKRETASEQPKLEERLHKVLAQAGLGSRRALEQRIADGLVKVNGEVAQTGQSIKSGDKVELDGRGFVATALTETSRVLAYNKPEGEVTTREDPEGRPTVFEALPALKGARWIAIGRLDINTTGLLLATTDGELANAMMHPSYEVEREYVVRVRAPEGEEKVPDNIVDRLARGVALEDGPAKFDEIERIGGTDSHDWFRVVVKEGRNREVRRLWESQGCQVSRLKRTRYGKVSLPRELLRGQSVELPAKQVEALRAELKLEEGAPSALTLQPVIGQRRAAKTTVRVSRDGARSNAYVNGHNSADEGRELRRFDNVREERGRGRGGKGGGFKGGLTVSGEAAAKQSQRPFKARPDKGNRALPEGNPAAFRSWYVPDGVSTGPSGHRNAGPGAARGPGARGPGAGAGAGGQGRPYGKPKGPGGAGGPGRGSYGGGAEGRGPYGGGGGYGGENRGGESRGGYGGQGRPAGAGAGGNRGGQGGQGASRHPYGHPGNAPSFPSDHANPGVSPYGSARPAGNRGPGGPGGNRGPGGPGARGPGGASARGPGGNRGPGGPGGNRGPGGPGGRGPGGPGGRPGGSRGPGGGGHRGGGPRGG</sequence>
<evidence type="ECO:0000256" key="11">
    <source>
        <dbReference type="SAM" id="MobiDB-lite"/>
    </source>
</evidence>
<evidence type="ECO:0000256" key="1">
    <source>
        <dbReference type="ARBA" id="ARBA00022884"/>
    </source>
</evidence>
<feature type="compositionally biased region" description="Gly residues" evidence="11">
    <location>
        <begin position="530"/>
        <end position="606"/>
    </location>
</feature>
<feature type="compositionally biased region" description="Gly residues" evidence="11">
    <location>
        <begin position="404"/>
        <end position="494"/>
    </location>
</feature>
<comment type="function">
    <text evidence="4">Responsible for synthesis of pseudouridine from uracil-2605 in 23S ribosomal RNA.</text>
</comment>
<dbReference type="CDD" id="cd02556">
    <property type="entry name" value="PseudoU_synth_RluB"/>
    <property type="match status" value="1"/>
</dbReference>
<dbReference type="EC" id="5.4.99.22" evidence="5"/>
<dbReference type="PROSITE" id="PS50889">
    <property type="entry name" value="S4"/>
    <property type="match status" value="1"/>
</dbReference>
<dbReference type="EMBL" id="JBHGCJ010000004">
    <property type="protein sequence ID" value="MFG6109034.1"/>
    <property type="molecule type" value="Genomic_DNA"/>
</dbReference>
<dbReference type="InterPro" id="IPR000748">
    <property type="entry name" value="PsdUridine_synth_RsuA/RluB/E/F"/>
</dbReference>
<dbReference type="Gene3D" id="3.30.2350.10">
    <property type="entry name" value="Pseudouridine synthase"/>
    <property type="match status" value="1"/>
</dbReference>
<dbReference type="Pfam" id="PF01479">
    <property type="entry name" value="S4"/>
    <property type="match status" value="1"/>
</dbReference>
<evidence type="ECO:0000256" key="5">
    <source>
        <dbReference type="ARBA" id="ARBA00038921"/>
    </source>
</evidence>
<dbReference type="SMART" id="SM00363">
    <property type="entry name" value="S4"/>
    <property type="match status" value="1"/>
</dbReference>
<evidence type="ECO:0000256" key="2">
    <source>
        <dbReference type="ARBA" id="ARBA00023235"/>
    </source>
</evidence>
<dbReference type="InterPro" id="IPR002942">
    <property type="entry name" value="S4_RNA-bd"/>
</dbReference>
<evidence type="ECO:0000256" key="7">
    <source>
        <dbReference type="ARBA" id="ARBA00042486"/>
    </source>
</evidence>
<dbReference type="Pfam" id="PF00849">
    <property type="entry name" value="PseudoU_synth_2"/>
    <property type="match status" value="1"/>
</dbReference>
<dbReference type="NCBIfam" id="TIGR00093">
    <property type="entry name" value="pseudouridine synthase"/>
    <property type="match status" value="1"/>
</dbReference>